<gene>
    <name evidence="1" type="ORF">AVEN_237029_1</name>
</gene>
<reference evidence="1 2" key="1">
    <citation type="journal article" date="2019" name="Sci. Rep.">
        <title>Orb-weaving spider Araneus ventricosus genome elucidates the spidroin gene catalogue.</title>
        <authorList>
            <person name="Kono N."/>
            <person name="Nakamura H."/>
            <person name="Ohtoshi R."/>
            <person name="Moran D.A.P."/>
            <person name="Shinohara A."/>
            <person name="Yoshida Y."/>
            <person name="Fujiwara M."/>
            <person name="Mori M."/>
            <person name="Tomita M."/>
            <person name="Arakawa K."/>
        </authorList>
    </citation>
    <scope>NUCLEOTIDE SEQUENCE [LARGE SCALE GENOMIC DNA]</scope>
</reference>
<evidence type="ECO:0000313" key="1">
    <source>
        <dbReference type="EMBL" id="GBO27969.1"/>
    </source>
</evidence>
<protein>
    <submittedName>
        <fullName evidence="1">Uncharacterized protein</fullName>
    </submittedName>
</protein>
<dbReference type="AlphaFoldDB" id="A0A4Y2VS31"/>
<name>A0A4Y2VS31_ARAVE</name>
<organism evidence="1 2">
    <name type="scientific">Araneus ventricosus</name>
    <name type="common">Orbweaver spider</name>
    <name type="synonym">Epeira ventricosa</name>
    <dbReference type="NCBI Taxonomy" id="182803"/>
    <lineage>
        <taxon>Eukaryota</taxon>
        <taxon>Metazoa</taxon>
        <taxon>Ecdysozoa</taxon>
        <taxon>Arthropoda</taxon>
        <taxon>Chelicerata</taxon>
        <taxon>Arachnida</taxon>
        <taxon>Araneae</taxon>
        <taxon>Araneomorphae</taxon>
        <taxon>Entelegynae</taxon>
        <taxon>Araneoidea</taxon>
        <taxon>Araneidae</taxon>
        <taxon>Araneus</taxon>
    </lineage>
</organism>
<sequence length="70" mass="7707">MDAVSIPGSEELDVLSPSCIEIVQFGDDEVTMPICGRRSSSRDNPAKGKFSNVSSLVRQHAQQQVFGMWH</sequence>
<evidence type="ECO:0000313" key="2">
    <source>
        <dbReference type="Proteomes" id="UP000499080"/>
    </source>
</evidence>
<dbReference type="Proteomes" id="UP000499080">
    <property type="component" value="Unassembled WGS sequence"/>
</dbReference>
<keyword evidence="2" id="KW-1185">Reference proteome</keyword>
<proteinExistence type="predicted"/>
<comment type="caution">
    <text evidence="1">The sequence shown here is derived from an EMBL/GenBank/DDBJ whole genome shotgun (WGS) entry which is preliminary data.</text>
</comment>
<accession>A0A4Y2VS31</accession>
<dbReference type="EMBL" id="BGPR01050994">
    <property type="protein sequence ID" value="GBO27969.1"/>
    <property type="molecule type" value="Genomic_DNA"/>
</dbReference>